<dbReference type="AlphaFoldDB" id="A0A242NKN0"/>
<dbReference type="PANTHER" id="PTHR22726">
    <property type="entry name" value="METALLOENDOPEPTIDASE OMA1"/>
    <property type="match status" value="1"/>
</dbReference>
<feature type="domain" description="Peptidase M48" evidence="8">
    <location>
        <begin position="69"/>
        <end position="144"/>
    </location>
</feature>
<keyword evidence="7" id="KW-0732">Signal</keyword>
<gene>
    <name evidence="10" type="ORF">B6C91_07290</name>
    <name evidence="9" type="ORF">B6D08_02690</name>
</gene>
<evidence type="ECO:0000256" key="7">
    <source>
        <dbReference type="SAM" id="SignalP"/>
    </source>
</evidence>
<evidence type="ECO:0000313" key="11">
    <source>
        <dbReference type="Proteomes" id="UP000194800"/>
    </source>
</evidence>
<dbReference type="GO" id="GO:0051603">
    <property type="term" value="P:proteolysis involved in protein catabolic process"/>
    <property type="evidence" value="ECO:0007669"/>
    <property type="project" value="TreeGrafter"/>
</dbReference>
<comment type="caution">
    <text evidence="9">The sequence shown here is derived from an EMBL/GenBank/DDBJ whole genome shotgun (WGS) entry which is preliminary data.</text>
</comment>
<comment type="similarity">
    <text evidence="6">Belongs to the peptidase M48 family.</text>
</comment>
<dbReference type="EMBL" id="NARP01000005">
    <property type="protein sequence ID" value="OTQ01056.1"/>
    <property type="molecule type" value="Genomic_DNA"/>
</dbReference>
<keyword evidence="11" id="KW-1185">Reference proteome</keyword>
<evidence type="ECO:0000256" key="5">
    <source>
        <dbReference type="ARBA" id="ARBA00023049"/>
    </source>
</evidence>
<feature type="domain" description="Peptidase M48" evidence="8">
    <location>
        <begin position="158"/>
        <end position="221"/>
    </location>
</feature>
<keyword evidence="1 6" id="KW-0645">Protease</keyword>
<dbReference type="PANTHER" id="PTHR22726:SF8">
    <property type="entry name" value="METALLOPROTEASE YCAL"/>
    <property type="match status" value="1"/>
</dbReference>
<dbReference type="GO" id="GO:0046872">
    <property type="term" value="F:metal ion binding"/>
    <property type="evidence" value="ECO:0007669"/>
    <property type="project" value="UniProtKB-KW"/>
</dbReference>
<accession>A0A242NKN0</accession>
<evidence type="ECO:0000256" key="1">
    <source>
        <dbReference type="ARBA" id="ARBA00022670"/>
    </source>
</evidence>
<evidence type="ECO:0000256" key="4">
    <source>
        <dbReference type="ARBA" id="ARBA00022833"/>
    </source>
</evidence>
<keyword evidence="5 6" id="KW-0482">Metalloprotease</keyword>
<comment type="cofactor">
    <cofactor evidence="6">
        <name>Zn(2+)</name>
        <dbReference type="ChEBI" id="CHEBI:29105"/>
    </cofactor>
    <text evidence="6">Binds 1 zinc ion per subunit.</text>
</comment>
<dbReference type="InterPro" id="IPR051156">
    <property type="entry name" value="Mito/Outer_Membr_Metalloprot"/>
</dbReference>
<evidence type="ECO:0000259" key="8">
    <source>
        <dbReference type="Pfam" id="PF01435"/>
    </source>
</evidence>
<protein>
    <recommendedName>
        <fullName evidence="8">Peptidase M48 domain-containing protein</fullName>
    </recommendedName>
</protein>
<reference evidence="11 12" key="1">
    <citation type="submission" date="2017-03" db="EMBL/GenBank/DDBJ databases">
        <title>Comparative genomics of honeybee gut symbionts reveal geographically distinct and subgroup specific antibiotic resistance.</title>
        <authorList>
            <person name="Ludvigsen J."/>
            <person name="Porcellato D."/>
            <person name="Labee-Lund T.M."/>
            <person name="Amdam G.V."/>
            <person name="Rudi K."/>
        </authorList>
    </citation>
    <scope>NUCLEOTIDE SEQUENCE [LARGE SCALE GENOMIC DNA]</scope>
    <source>
        <strain evidence="9 12">A-7-12</strain>
        <strain evidence="10 11">A-9-12</strain>
    </source>
</reference>
<dbReference type="InterPro" id="IPR001915">
    <property type="entry name" value="Peptidase_M48"/>
</dbReference>
<organism evidence="9 12">
    <name type="scientific">Gilliamella apicola</name>
    <dbReference type="NCBI Taxonomy" id="1196095"/>
    <lineage>
        <taxon>Bacteria</taxon>
        <taxon>Pseudomonadati</taxon>
        <taxon>Pseudomonadota</taxon>
        <taxon>Gammaproteobacteria</taxon>
        <taxon>Orbales</taxon>
        <taxon>Orbaceae</taxon>
        <taxon>Gilliamella</taxon>
    </lineage>
</organism>
<dbReference type="EMBL" id="NART01000027">
    <property type="protein sequence ID" value="OTQ09960.1"/>
    <property type="molecule type" value="Genomic_DNA"/>
</dbReference>
<evidence type="ECO:0000256" key="6">
    <source>
        <dbReference type="RuleBase" id="RU003983"/>
    </source>
</evidence>
<dbReference type="Gene3D" id="3.30.2010.10">
    <property type="entry name" value="Metalloproteases ('zincins'), catalytic domain"/>
    <property type="match status" value="1"/>
</dbReference>
<evidence type="ECO:0000313" key="10">
    <source>
        <dbReference type="EMBL" id="OTQ09960.1"/>
    </source>
</evidence>
<dbReference type="Proteomes" id="UP000194800">
    <property type="component" value="Unassembled WGS sequence"/>
</dbReference>
<evidence type="ECO:0000313" key="12">
    <source>
        <dbReference type="Proteomes" id="UP000194977"/>
    </source>
</evidence>
<name>A0A242NKN0_9GAMM</name>
<dbReference type="Proteomes" id="UP000194977">
    <property type="component" value="Unassembled WGS sequence"/>
</dbReference>
<keyword evidence="4 6" id="KW-0862">Zinc</keyword>
<sequence length="227" mass="25559">MNYVILIFSLLLIFVSTACQNNANTGSTKRISSEAVKILSEQDIISISSQACNEMDHRATIATNNHALNQRLNKIVNTLPNNINNRNINYKVYLNTEPNAWSTANGCIRVNSGLMKLLTDNELQAVLAHEQGHIALKHAIKSFRQAPYIEITDKANEIVIMVKQEIAQQYEVEADEYALNLLLKEKIDPIGLINMLSKMPIHASEYPTAHPSNLHRMNNILDKLKNK</sequence>
<keyword evidence="3 6" id="KW-0378">Hydrolase</keyword>
<dbReference type="GO" id="GO:0004222">
    <property type="term" value="F:metalloendopeptidase activity"/>
    <property type="evidence" value="ECO:0007669"/>
    <property type="project" value="InterPro"/>
</dbReference>
<dbReference type="OrthoDB" id="9810445at2"/>
<evidence type="ECO:0000256" key="2">
    <source>
        <dbReference type="ARBA" id="ARBA00022723"/>
    </source>
</evidence>
<dbReference type="Pfam" id="PF01435">
    <property type="entry name" value="Peptidase_M48"/>
    <property type="match status" value="2"/>
</dbReference>
<dbReference type="RefSeq" id="WP_086272063.1">
    <property type="nucleotide sequence ID" value="NZ_MZNE01000033.1"/>
</dbReference>
<feature type="chain" id="PRO_5011256926" description="Peptidase M48 domain-containing protein" evidence="7">
    <location>
        <begin position="19"/>
        <end position="227"/>
    </location>
</feature>
<evidence type="ECO:0000313" key="9">
    <source>
        <dbReference type="EMBL" id="OTQ01056.1"/>
    </source>
</evidence>
<dbReference type="GO" id="GO:0016020">
    <property type="term" value="C:membrane"/>
    <property type="evidence" value="ECO:0007669"/>
    <property type="project" value="TreeGrafter"/>
</dbReference>
<feature type="signal peptide" evidence="7">
    <location>
        <begin position="1"/>
        <end position="18"/>
    </location>
</feature>
<evidence type="ECO:0000256" key="3">
    <source>
        <dbReference type="ARBA" id="ARBA00022801"/>
    </source>
</evidence>
<keyword evidence="2" id="KW-0479">Metal-binding</keyword>
<proteinExistence type="inferred from homology"/>